<proteinExistence type="predicted"/>
<evidence type="ECO:0008006" key="3">
    <source>
        <dbReference type="Google" id="ProtNLM"/>
    </source>
</evidence>
<dbReference type="AlphaFoldDB" id="A0A1F5T4Y2"/>
<gene>
    <name evidence="1" type="ORF">A2482_04890</name>
</gene>
<name>A0A1F5T4Y2_9BACT</name>
<evidence type="ECO:0000313" key="2">
    <source>
        <dbReference type="Proteomes" id="UP000178656"/>
    </source>
</evidence>
<dbReference type="Proteomes" id="UP000178656">
    <property type="component" value="Unassembled WGS sequence"/>
</dbReference>
<dbReference type="EMBL" id="MFGM01000086">
    <property type="protein sequence ID" value="OGF34034.1"/>
    <property type="molecule type" value="Genomic_DNA"/>
</dbReference>
<protein>
    <recommendedName>
        <fullName evidence="3">DZANK-type domain-containing protein</fullName>
    </recommendedName>
</protein>
<accession>A0A1F5T4Y2</accession>
<comment type="caution">
    <text evidence="1">The sequence shown here is derived from an EMBL/GenBank/DDBJ whole genome shotgun (WGS) entry which is preliminary data.</text>
</comment>
<reference evidence="1 2" key="1">
    <citation type="journal article" date="2016" name="Nat. Commun.">
        <title>Thousands of microbial genomes shed light on interconnected biogeochemical processes in an aquifer system.</title>
        <authorList>
            <person name="Anantharaman K."/>
            <person name="Brown C.T."/>
            <person name="Hug L.A."/>
            <person name="Sharon I."/>
            <person name="Castelle C.J."/>
            <person name="Probst A.J."/>
            <person name="Thomas B.C."/>
            <person name="Singh A."/>
            <person name="Wilkins M.J."/>
            <person name="Karaoz U."/>
            <person name="Brodie E.L."/>
            <person name="Williams K.H."/>
            <person name="Hubbard S.S."/>
            <person name="Banfield J.F."/>
        </authorList>
    </citation>
    <scope>NUCLEOTIDE SEQUENCE [LARGE SCALE GENOMIC DNA]</scope>
</reference>
<evidence type="ECO:0000313" key="1">
    <source>
        <dbReference type="EMBL" id="OGF34034.1"/>
    </source>
</evidence>
<sequence length="80" mass="9135">MKNSKMKFVQQTKAEEQEAKRPCPRCKGKVYVGDKYCGHCGRRRMPGPAPKKRCMCGTMVRRGDLVCPVCEETSPWARID</sequence>
<organism evidence="1 2">
    <name type="scientific">Candidatus Falkowbacteria bacterium RIFOXYC2_FULL_48_21</name>
    <dbReference type="NCBI Taxonomy" id="1798005"/>
    <lineage>
        <taxon>Bacteria</taxon>
        <taxon>Candidatus Falkowiibacteriota</taxon>
    </lineage>
</organism>